<evidence type="ECO:0000256" key="4">
    <source>
        <dbReference type="ARBA" id="ARBA00022759"/>
    </source>
</evidence>
<dbReference type="PANTHER" id="PTHR34873">
    <property type="entry name" value="SSR1766 PROTEIN"/>
    <property type="match status" value="1"/>
</dbReference>
<dbReference type="Proteomes" id="UP000263232">
    <property type="component" value="Chromosome"/>
</dbReference>
<keyword evidence="3" id="KW-0540">Nuclease</keyword>
<name>A0A347WKP6_9LACT</name>
<accession>A0A347WKP6</accession>
<dbReference type="RefSeq" id="WP_118990556.1">
    <property type="nucleotide sequence ID" value="NZ_CP023434.1"/>
</dbReference>
<protein>
    <submittedName>
        <fullName evidence="9">Addiction module toxin, HicA family</fullName>
    </submittedName>
</protein>
<dbReference type="InterPro" id="IPR012933">
    <property type="entry name" value="HicA_mRNA_interferase"/>
</dbReference>
<dbReference type="PANTHER" id="PTHR34873:SF3">
    <property type="entry name" value="ADDICTION MODULE TOXIN, HICA FAMILY"/>
    <property type="match status" value="1"/>
</dbReference>
<evidence type="ECO:0000256" key="5">
    <source>
        <dbReference type="ARBA" id="ARBA00022801"/>
    </source>
</evidence>
<dbReference type="GO" id="GO:0004519">
    <property type="term" value="F:endonuclease activity"/>
    <property type="evidence" value="ECO:0007669"/>
    <property type="project" value="UniProtKB-KW"/>
</dbReference>
<dbReference type="GO" id="GO:0016787">
    <property type="term" value="F:hydrolase activity"/>
    <property type="evidence" value="ECO:0007669"/>
    <property type="project" value="UniProtKB-KW"/>
</dbReference>
<dbReference type="Gene3D" id="3.30.920.30">
    <property type="entry name" value="Hypothetical protein"/>
    <property type="match status" value="1"/>
</dbReference>
<reference evidence="9 10" key="1">
    <citation type="submission" date="2017-09" db="EMBL/GenBank/DDBJ databases">
        <title>Complete genome sequence of Oxytococcus suis strain ZY16052.</title>
        <authorList>
            <person name="Li F."/>
        </authorList>
    </citation>
    <scope>NUCLEOTIDE SEQUENCE [LARGE SCALE GENOMIC DNA]</scope>
    <source>
        <strain evidence="9 10">ZY16052</strain>
    </source>
</reference>
<dbReference type="InterPro" id="IPR038570">
    <property type="entry name" value="HicA_sf"/>
</dbReference>
<evidence type="ECO:0000256" key="1">
    <source>
        <dbReference type="ARBA" id="ARBA00006620"/>
    </source>
</evidence>
<comment type="similarity">
    <text evidence="1">Belongs to the HicA mRNA interferase family.</text>
</comment>
<evidence type="ECO:0000256" key="6">
    <source>
        <dbReference type="ARBA" id="ARBA00022884"/>
    </source>
</evidence>
<dbReference type="KEGG" id="abae:CL176_06380"/>
<evidence type="ECO:0000313" key="9">
    <source>
        <dbReference type="EMBL" id="AXY25653.1"/>
    </source>
</evidence>
<dbReference type="OrthoDB" id="9811409at2"/>
<dbReference type="EMBL" id="CP023434">
    <property type="protein sequence ID" value="AXY25653.1"/>
    <property type="molecule type" value="Genomic_DNA"/>
</dbReference>
<keyword evidence="10" id="KW-1185">Reference proteome</keyword>
<gene>
    <name evidence="9" type="ORF">CL176_06380</name>
</gene>
<evidence type="ECO:0000256" key="8">
    <source>
        <dbReference type="SAM" id="MobiDB-lite"/>
    </source>
</evidence>
<keyword evidence="5" id="KW-0378">Hydrolase</keyword>
<evidence type="ECO:0000256" key="7">
    <source>
        <dbReference type="ARBA" id="ARBA00023016"/>
    </source>
</evidence>
<sequence>MDSREIIKALKSDGWYQVGIVGSHHHFKHPSKKGKVTVPHPRKDVPKKTLASIWKQAGLK</sequence>
<keyword evidence="7" id="KW-0346">Stress response</keyword>
<dbReference type="Pfam" id="PF07927">
    <property type="entry name" value="HicA_toxin"/>
    <property type="match status" value="1"/>
</dbReference>
<proteinExistence type="inferred from homology"/>
<keyword evidence="2" id="KW-1277">Toxin-antitoxin system</keyword>
<evidence type="ECO:0000256" key="3">
    <source>
        <dbReference type="ARBA" id="ARBA00022722"/>
    </source>
</evidence>
<evidence type="ECO:0000313" key="10">
    <source>
        <dbReference type="Proteomes" id="UP000263232"/>
    </source>
</evidence>
<dbReference type="GO" id="GO:0003729">
    <property type="term" value="F:mRNA binding"/>
    <property type="evidence" value="ECO:0007669"/>
    <property type="project" value="InterPro"/>
</dbReference>
<keyword evidence="6" id="KW-0694">RNA-binding</keyword>
<feature type="compositionally biased region" description="Basic residues" evidence="8">
    <location>
        <begin position="26"/>
        <end position="35"/>
    </location>
</feature>
<evidence type="ECO:0000256" key="2">
    <source>
        <dbReference type="ARBA" id="ARBA00022649"/>
    </source>
</evidence>
<dbReference type="SUPFAM" id="SSF54786">
    <property type="entry name" value="YcfA/nrd intein domain"/>
    <property type="match status" value="1"/>
</dbReference>
<dbReference type="AlphaFoldDB" id="A0A347WKP6"/>
<keyword evidence="4" id="KW-0255">Endonuclease</keyword>
<feature type="region of interest" description="Disordered" evidence="8">
    <location>
        <begin position="26"/>
        <end position="47"/>
    </location>
</feature>
<organism evidence="9 10">
    <name type="scientific">Suicoccus acidiformans</name>
    <dbReference type="NCBI Taxonomy" id="2036206"/>
    <lineage>
        <taxon>Bacteria</taxon>
        <taxon>Bacillati</taxon>
        <taxon>Bacillota</taxon>
        <taxon>Bacilli</taxon>
        <taxon>Lactobacillales</taxon>
        <taxon>Aerococcaceae</taxon>
        <taxon>Suicoccus</taxon>
    </lineage>
</organism>